<protein>
    <submittedName>
        <fullName evidence="2">Uncharacterized protein</fullName>
    </submittedName>
</protein>
<dbReference type="AlphaFoldDB" id="A0AAV9SR18"/>
<dbReference type="Proteomes" id="UP001311232">
    <property type="component" value="Unassembled WGS sequence"/>
</dbReference>
<proteinExistence type="predicted"/>
<name>A0AAV9SR18_9TELE</name>
<evidence type="ECO:0000256" key="1">
    <source>
        <dbReference type="SAM" id="Coils"/>
    </source>
</evidence>
<reference evidence="2 3" key="1">
    <citation type="submission" date="2021-06" db="EMBL/GenBank/DDBJ databases">
        <authorList>
            <person name="Palmer J.M."/>
        </authorList>
    </citation>
    <scope>NUCLEOTIDE SEQUENCE [LARGE SCALE GENOMIC DNA]</scope>
    <source>
        <strain evidence="2 3">MEX-2019</strain>
        <tissue evidence="2">Muscle</tissue>
    </source>
</reference>
<feature type="coiled-coil region" evidence="1">
    <location>
        <begin position="96"/>
        <end position="130"/>
    </location>
</feature>
<comment type="caution">
    <text evidence="2">The sequence shown here is derived from an EMBL/GenBank/DDBJ whole genome shotgun (WGS) entry which is preliminary data.</text>
</comment>
<keyword evidence="1" id="KW-0175">Coiled coil</keyword>
<gene>
    <name evidence="2" type="ORF">CRENBAI_004994</name>
</gene>
<keyword evidence="3" id="KW-1185">Reference proteome</keyword>
<dbReference type="EMBL" id="JAHHUM010000014">
    <property type="protein sequence ID" value="KAK5623794.1"/>
    <property type="molecule type" value="Genomic_DNA"/>
</dbReference>
<evidence type="ECO:0000313" key="2">
    <source>
        <dbReference type="EMBL" id="KAK5623794.1"/>
    </source>
</evidence>
<evidence type="ECO:0000313" key="3">
    <source>
        <dbReference type="Proteomes" id="UP001311232"/>
    </source>
</evidence>
<organism evidence="2 3">
    <name type="scientific">Crenichthys baileyi</name>
    <name type="common">White River springfish</name>
    <dbReference type="NCBI Taxonomy" id="28760"/>
    <lineage>
        <taxon>Eukaryota</taxon>
        <taxon>Metazoa</taxon>
        <taxon>Chordata</taxon>
        <taxon>Craniata</taxon>
        <taxon>Vertebrata</taxon>
        <taxon>Euteleostomi</taxon>
        <taxon>Actinopterygii</taxon>
        <taxon>Neopterygii</taxon>
        <taxon>Teleostei</taxon>
        <taxon>Neoteleostei</taxon>
        <taxon>Acanthomorphata</taxon>
        <taxon>Ovalentaria</taxon>
        <taxon>Atherinomorphae</taxon>
        <taxon>Cyprinodontiformes</taxon>
        <taxon>Goodeidae</taxon>
        <taxon>Crenichthys</taxon>
    </lineage>
</organism>
<sequence length="229" mass="25832">MEQTSQAAAGAVSQEDSTGMQAQEAIGALILLSSEERKALNDYSIEQCEARIKEFQFIKNPPKDKQVADVLGQLTLLYLQRVRMEVDQHFKLQFMLDDMLQTIDATRCELLQVEEKLEAVELRARRLEVAESSQNTSPSPEDWGVEVNPTSLVETIEVETHLQHPERTFHSELENVEAALQRFPSQPCGFPHTSTEFRTGDRRCISGTQVVHTALNCCPGPKSMEHRAH</sequence>
<accession>A0AAV9SR18</accession>